<dbReference type="Proteomes" id="UP000269148">
    <property type="component" value="Unassembled WGS sequence"/>
</dbReference>
<dbReference type="EMBL" id="CP007586">
    <property type="protein sequence ID" value="AHY16540.1"/>
    <property type="molecule type" value="Genomic_DNA"/>
</dbReference>
<dbReference type="AlphaFoldDB" id="A0A3L8GF54"/>
<name>A0A3L8GF54_STRIN</name>
<accession>A0A3L8GF54</accession>
<dbReference type="KEGG" id="siz:SI82_08830"/>
<dbReference type="KEGG" id="siq:DQ08_08840"/>
<reference evidence="2 4" key="2">
    <citation type="submission" date="2018-06" db="EMBL/GenBank/DDBJ databases">
        <title>Mutators as drivers of adaptation in pathogenic bacteria and a risk factor for host jumps and vaccine escape.</title>
        <authorList>
            <person name="Barnes A.C."/>
            <person name="Silayeva O."/>
        </authorList>
    </citation>
    <scope>NUCLEOTIDE SEQUENCE [LARGE SCALE GENOMIC DNA]</scope>
    <source>
        <strain evidence="2 4">QMA0445</strain>
    </source>
</reference>
<dbReference type="PROSITE" id="PS51257">
    <property type="entry name" value="PROKAR_LIPOPROTEIN"/>
    <property type="match status" value="1"/>
</dbReference>
<gene>
    <name evidence="2" type="ORF">DIY07_08930</name>
    <name evidence="1" type="ORF">DQ08_08840</name>
</gene>
<evidence type="ECO:0000313" key="2">
    <source>
        <dbReference type="EMBL" id="RLU55247.1"/>
    </source>
</evidence>
<reference evidence="1 3" key="1">
    <citation type="journal article" date="2014" name="Genome Announc.">
        <title>Complete Genome Sequence of a Virulent Strain, Streptococcus iniae ISET0901, Isolated from Diseased Tilapia.</title>
        <authorList>
            <person name="Pridgeon J.W."/>
            <person name="Zhang D."/>
            <person name="Zhang L."/>
        </authorList>
    </citation>
    <scope>NUCLEOTIDE SEQUENCE [LARGE SCALE GENOMIC DNA]</scope>
    <source>
        <strain evidence="1 3">ISET0901</strain>
    </source>
</reference>
<dbReference type="OrthoDB" id="10010368at2"/>
<evidence type="ECO:0000313" key="1">
    <source>
        <dbReference type="EMBL" id="AHY16540.1"/>
    </source>
</evidence>
<proteinExistence type="predicted"/>
<sequence length="290" mass="32592">MKTKKLLPFLATGIFATTTLVGCSSNQPASNGLSQGKTVGFVQLANENKERIWFDVLDSNEDGEISKDDKVKRIVAIQSGKVDIFHIYDADLSEFREKTGDEILAFAKKSDKKYVEEEVADVINTLNITIEGYEKDLIKYTAEEKETPGFNKDNIEFINKRLPLIQQRLKEVKELDYGDIKALYSNYSIKATVGTDSSGNNVASETVYFPKPFDSIDLNIENIESFSDTPVIDKLADTYYKVGIQVQGDVYKQSYAGYQFDSKYFFITTSLDSSVNLGLDTLDTKNITEE</sequence>
<dbReference type="SMR" id="A0A3L8GF54"/>
<protein>
    <submittedName>
        <fullName evidence="2">Uncharacterized protein</fullName>
    </submittedName>
</protein>
<evidence type="ECO:0000313" key="3">
    <source>
        <dbReference type="Proteomes" id="UP000025245"/>
    </source>
</evidence>
<dbReference type="KEGG" id="sio:DW64_08825"/>
<dbReference type="STRING" id="1346.BMF34_08835"/>
<dbReference type="EMBL" id="QLQD01000076">
    <property type="protein sequence ID" value="RLU55247.1"/>
    <property type="molecule type" value="Genomic_DNA"/>
</dbReference>
<dbReference type="GeneID" id="35765096"/>
<keyword evidence="3" id="KW-1185">Reference proteome</keyword>
<dbReference type="Proteomes" id="UP000025245">
    <property type="component" value="Chromosome"/>
</dbReference>
<dbReference type="RefSeq" id="WP_003102156.1">
    <property type="nucleotide sequence ID" value="NZ_CP010783.1"/>
</dbReference>
<evidence type="ECO:0000313" key="4">
    <source>
        <dbReference type="Proteomes" id="UP000269148"/>
    </source>
</evidence>
<organism evidence="2 4">
    <name type="scientific">Streptococcus iniae</name>
    <name type="common">Streptococcus shiloi</name>
    <dbReference type="NCBI Taxonomy" id="1346"/>
    <lineage>
        <taxon>Bacteria</taxon>
        <taxon>Bacillati</taxon>
        <taxon>Bacillota</taxon>
        <taxon>Bacilli</taxon>
        <taxon>Lactobacillales</taxon>
        <taxon>Streptococcaceae</taxon>
        <taxon>Streptococcus</taxon>
    </lineage>
</organism>